<dbReference type="HOGENOM" id="CLU_139932_0_0_1"/>
<reference evidence="1 2" key="1">
    <citation type="submission" date="2015-01" db="EMBL/GenBank/DDBJ databases">
        <title>The Genome Sequence of Ochroconis gallopava CBS43764.</title>
        <authorList>
            <consortium name="The Broad Institute Genomics Platform"/>
            <person name="Cuomo C."/>
            <person name="de Hoog S."/>
            <person name="Gorbushina A."/>
            <person name="Stielow B."/>
            <person name="Teixiera M."/>
            <person name="Abouelleil A."/>
            <person name="Chapman S.B."/>
            <person name="Priest M."/>
            <person name="Young S.K."/>
            <person name="Wortman J."/>
            <person name="Nusbaum C."/>
            <person name="Birren B."/>
        </authorList>
    </citation>
    <scope>NUCLEOTIDE SEQUENCE [LARGE SCALE GENOMIC DNA]</scope>
    <source>
        <strain evidence="1 2">CBS 43764</strain>
    </source>
</reference>
<dbReference type="InParanoid" id="A0A0D1Z0C9"/>
<evidence type="ECO:0000313" key="1">
    <source>
        <dbReference type="EMBL" id="KIW06422.1"/>
    </source>
</evidence>
<accession>A0A0D1Z0C9</accession>
<dbReference type="EMBL" id="KN847535">
    <property type="protein sequence ID" value="KIW06422.1"/>
    <property type="molecule type" value="Genomic_DNA"/>
</dbReference>
<organism evidence="1 2">
    <name type="scientific">Verruconis gallopava</name>
    <dbReference type="NCBI Taxonomy" id="253628"/>
    <lineage>
        <taxon>Eukaryota</taxon>
        <taxon>Fungi</taxon>
        <taxon>Dikarya</taxon>
        <taxon>Ascomycota</taxon>
        <taxon>Pezizomycotina</taxon>
        <taxon>Dothideomycetes</taxon>
        <taxon>Pleosporomycetidae</taxon>
        <taxon>Venturiales</taxon>
        <taxon>Sympoventuriaceae</taxon>
        <taxon>Verruconis</taxon>
    </lineage>
</organism>
<dbReference type="VEuPathDB" id="FungiDB:PV09_02871"/>
<name>A0A0D1Z0C9_9PEZI</name>
<dbReference type="RefSeq" id="XP_016216291.1">
    <property type="nucleotide sequence ID" value="XM_016355985.1"/>
</dbReference>
<dbReference type="Proteomes" id="UP000053259">
    <property type="component" value="Unassembled WGS sequence"/>
</dbReference>
<evidence type="ECO:0000313" key="2">
    <source>
        <dbReference type="Proteomes" id="UP000053259"/>
    </source>
</evidence>
<dbReference type="OrthoDB" id="3799443at2759"/>
<protein>
    <submittedName>
        <fullName evidence="1">Uncharacterized protein</fullName>
    </submittedName>
</protein>
<keyword evidence="2" id="KW-1185">Reference proteome</keyword>
<dbReference type="AlphaFoldDB" id="A0A0D1Z0C9"/>
<gene>
    <name evidence="1" type="ORF">PV09_02871</name>
</gene>
<proteinExistence type="predicted"/>
<dbReference type="GeneID" id="27310844"/>
<sequence length="160" mass="18307">MDNLQLKEITRSGLCLWSIAQHDELENNIGHGRPFLLEHEPLDPAIALRAEKKGVEDCRVIFEALSWPDRSALTKQSGELDQHIQENEIGCWWTEECNNYCAIDARSTLSFRPILELGKKKFIYRWECCSCGEPWNAITAAFCRCGHARCQRCVIAKIAI</sequence>